<gene>
    <name evidence="2" type="ORF">F7725_001323</name>
</gene>
<comment type="caution">
    <text evidence="2">The sequence shown here is derived from an EMBL/GenBank/DDBJ whole genome shotgun (WGS) entry which is preliminary data.</text>
</comment>
<name>A0A7J5ZL28_DISMA</name>
<sequence length="425" mass="45542">MRCSRTQEEMRVLLEMVMRLPAGPLTASCCVASSLLAVAAETKMASIRPPRPRAPVPTELRKCHTGGCVQGFLSPQECSVESFRNLSSVCDDYIWSCSALSWLLCGIAHGSHFLESGEETPATRIDSEAIDQGRNRVQRQPRPFHRTTAPVKCQDATTEAPVVTTVISAVSGDAITVADDVKTLPTAALGDQTFPATIISVDAVDKLLGRATSGPTAAPDVTKNTTPEEAPKPVRTVVPRVACVGKEDVSESNAVKVSLSTTNCVKTTKRIIEENPAVWCSKDNSDLATLADALNSKHLKEKLGVTKTETPSSSGSSVFVGILVSGLLAAVAITAEEAFPADQENQGNTLASEAPLNPLRKPRRNPASTEKPPRPKSQTNPPHPPTVTPPPRLQTPSCETTTHTHTHTHKHTHTHTHTHTHKLTF</sequence>
<evidence type="ECO:0000313" key="2">
    <source>
        <dbReference type="EMBL" id="KAF3861068.1"/>
    </source>
</evidence>
<protein>
    <submittedName>
        <fullName evidence="2">Uncharacterized protein</fullName>
    </submittedName>
</protein>
<reference evidence="2 3" key="1">
    <citation type="submission" date="2020-03" db="EMBL/GenBank/DDBJ databases">
        <title>Dissostichus mawsoni Genome sequencing and assembly.</title>
        <authorList>
            <person name="Park H."/>
        </authorList>
    </citation>
    <scope>NUCLEOTIDE SEQUENCE [LARGE SCALE GENOMIC DNA]</scope>
    <source>
        <strain evidence="2">DM0001</strain>
        <tissue evidence="2">Muscle</tissue>
    </source>
</reference>
<feature type="compositionally biased region" description="Pro residues" evidence="1">
    <location>
        <begin position="381"/>
        <end position="393"/>
    </location>
</feature>
<feature type="compositionally biased region" description="Low complexity" evidence="1">
    <location>
        <begin position="394"/>
        <end position="403"/>
    </location>
</feature>
<dbReference type="EMBL" id="JAAKFY010000002">
    <property type="protein sequence ID" value="KAF3861068.1"/>
    <property type="molecule type" value="Genomic_DNA"/>
</dbReference>
<dbReference type="OrthoDB" id="8945512at2759"/>
<keyword evidence="3" id="KW-1185">Reference proteome</keyword>
<feature type="compositionally biased region" description="Basic residues" evidence="1">
    <location>
        <begin position="404"/>
        <end position="425"/>
    </location>
</feature>
<dbReference type="AlphaFoldDB" id="A0A7J5ZL28"/>
<evidence type="ECO:0000313" key="3">
    <source>
        <dbReference type="Proteomes" id="UP000518266"/>
    </source>
</evidence>
<proteinExistence type="predicted"/>
<accession>A0A7J5ZL28</accession>
<evidence type="ECO:0000256" key="1">
    <source>
        <dbReference type="SAM" id="MobiDB-lite"/>
    </source>
</evidence>
<organism evidence="2 3">
    <name type="scientific">Dissostichus mawsoni</name>
    <name type="common">Antarctic cod</name>
    <dbReference type="NCBI Taxonomy" id="36200"/>
    <lineage>
        <taxon>Eukaryota</taxon>
        <taxon>Metazoa</taxon>
        <taxon>Chordata</taxon>
        <taxon>Craniata</taxon>
        <taxon>Vertebrata</taxon>
        <taxon>Euteleostomi</taxon>
        <taxon>Actinopterygii</taxon>
        <taxon>Neopterygii</taxon>
        <taxon>Teleostei</taxon>
        <taxon>Neoteleostei</taxon>
        <taxon>Acanthomorphata</taxon>
        <taxon>Eupercaria</taxon>
        <taxon>Perciformes</taxon>
        <taxon>Notothenioidei</taxon>
        <taxon>Nototheniidae</taxon>
        <taxon>Dissostichus</taxon>
    </lineage>
</organism>
<feature type="region of interest" description="Disordered" evidence="1">
    <location>
        <begin position="343"/>
        <end position="425"/>
    </location>
</feature>
<dbReference type="Proteomes" id="UP000518266">
    <property type="component" value="Unassembled WGS sequence"/>
</dbReference>